<sequence length="117" mass="13272">MNFIVNSEHGKGYDNEDYEIFIQNKIQEKLVINQTQISLVFQRRQASHLPEEGDYGLLTTRRTSGRLASCWHVTTGSSAIESNGAWAIFCLLFCHLLPFVGSAFVYWWATVSCAHEA</sequence>
<keyword evidence="1" id="KW-0812">Transmembrane</keyword>
<reference evidence="2 3" key="1">
    <citation type="journal article" date="2014" name="Genome Biol. Evol.">
        <title>The genome of the myxosporean Thelohanellus kitauei shows adaptations to nutrient acquisition within its fish host.</title>
        <authorList>
            <person name="Yang Y."/>
            <person name="Xiong J."/>
            <person name="Zhou Z."/>
            <person name="Huo F."/>
            <person name="Miao W."/>
            <person name="Ran C."/>
            <person name="Liu Y."/>
            <person name="Zhang J."/>
            <person name="Feng J."/>
            <person name="Wang M."/>
            <person name="Wang M."/>
            <person name="Wang L."/>
            <person name="Yao B."/>
        </authorList>
    </citation>
    <scope>NUCLEOTIDE SEQUENCE [LARGE SCALE GENOMIC DNA]</scope>
    <source>
        <strain evidence="2">Wuqing</strain>
    </source>
</reference>
<accession>A0A0C2MJF6</accession>
<keyword evidence="1" id="KW-0472">Membrane</keyword>
<name>A0A0C2MJF6_THEKT</name>
<organism evidence="2 3">
    <name type="scientific">Thelohanellus kitauei</name>
    <name type="common">Myxosporean</name>
    <dbReference type="NCBI Taxonomy" id="669202"/>
    <lineage>
        <taxon>Eukaryota</taxon>
        <taxon>Metazoa</taxon>
        <taxon>Cnidaria</taxon>
        <taxon>Myxozoa</taxon>
        <taxon>Myxosporea</taxon>
        <taxon>Bivalvulida</taxon>
        <taxon>Platysporina</taxon>
        <taxon>Myxobolidae</taxon>
        <taxon>Thelohanellus</taxon>
    </lineage>
</organism>
<keyword evidence="1" id="KW-1133">Transmembrane helix</keyword>
<evidence type="ECO:0000313" key="3">
    <source>
        <dbReference type="Proteomes" id="UP000031668"/>
    </source>
</evidence>
<keyword evidence="3" id="KW-1185">Reference proteome</keyword>
<evidence type="ECO:0000313" key="2">
    <source>
        <dbReference type="EMBL" id="KII67281.1"/>
    </source>
</evidence>
<proteinExistence type="predicted"/>
<feature type="transmembrane region" description="Helical" evidence="1">
    <location>
        <begin position="86"/>
        <end position="109"/>
    </location>
</feature>
<dbReference type="AlphaFoldDB" id="A0A0C2MJF6"/>
<evidence type="ECO:0000256" key="1">
    <source>
        <dbReference type="SAM" id="Phobius"/>
    </source>
</evidence>
<protein>
    <submittedName>
        <fullName evidence="2">Uncharacterized protein</fullName>
    </submittedName>
</protein>
<dbReference type="Proteomes" id="UP000031668">
    <property type="component" value="Unassembled WGS sequence"/>
</dbReference>
<comment type="caution">
    <text evidence="2">The sequence shown here is derived from an EMBL/GenBank/DDBJ whole genome shotgun (WGS) entry which is preliminary data.</text>
</comment>
<gene>
    <name evidence="2" type="ORF">RF11_07704</name>
</gene>
<dbReference type="EMBL" id="JWZT01003251">
    <property type="protein sequence ID" value="KII67281.1"/>
    <property type="molecule type" value="Genomic_DNA"/>
</dbReference>